<gene>
    <name evidence="2" type="ORF">MFIFM68171_03970</name>
</gene>
<protein>
    <submittedName>
        <fullName evidence="2">Uncharacterized protein</fullName>
    </submittedName>
</protein>
<feature type="compositionally biased region" description="Basic and acidic residues" evidence="1">
    <location>
        <begin position="162"/>
        <end position="173"/>
    </location>
</feature>
<sequence>MATVDAQELRRRWTNKTKANFGPRDYINSRVYEPEAFERIFDFSECKSIVFYNGSGTKPTDVILMTDGSGHMVVPANVRVSVNSGYARCEAEESATDGSTVVGRGARAPPPSRVDGFARSSAGSAYSAAGRRGMSTDSYGSYTSRRSSADSDEWQVVAELAGFRDDATVHPDDSISSVGATPRVGGGGSSASRRFSHQG</sequence>
<feature type="compositionally biased region" description="Low complexity" evidence="1">
    <location>
        <begin position="118"/>
        <end position="135"/>
    </location>
</feature>
<evidence type="ECO:0000313" key="3">
    <source>
        <dbReference type="Proteomes" id="UP001628179"/>
    </source>
</evidence>
<proteinExistence type="predicted"/>
<evidence type="ECO:0000256" key="1">
    <source>
        <dbReference type="SAM" id="MobiDB-lite"/>
    </source>
</evidence>
<dbReference type="GeneID" id="98174713"/>
<dbReference type="Proteomes" id="UP001628179">
    <property type="component" value="Unassembled WGS sequence"/>
</dbReference>
<keyword evidence="3" id="KW-1185">Reference proteome</keyword>
<evidence type="ECO:0000313" key="2">
    <source>
        <dbReference type="EMBL" id="GAB1313760.1"/>
    </source>
</evidence>
<organism evidence="2 3">
    <name type="scientific">Madurella fahalii</name>
    <dbReference type="NCBI Taxonomy" id="1157608"/>
    <lineage>
        <taxon>Eukaryota</taxon>
        <taxon>Fungi</taxon>
        <taxon>Dikarya</taxon>
        <taxon>Ascomycota</taxon>
        <taxon>Pezizomycotina</taxon>
        <taxon>Sordariomycetes</taxon>
        <taxon>Sordariomycetidae</taxon>
        <taxon>Sordariales</taxon>
        <taxon>Sordariales incertae sedis</taxon>
        <taxon>Madurella</taxon>
    </lineage>
</organism>
<feature type="region of interest" description="Disordered" evidence="1">
    <location>
        <begin position="93"/>
        <end position="199"/>
    </location>
</feature>
<name>A0ABQ0G7M9_9PEZI</name>
<dbReference type="EMBL" id="BAAFSV010000002">
    <property type="protein sequence ID" value="GAB1313760.1"/>
    <property type="molecule type" value="Genomic_DNA"/>
</dbReference>
<comment type="caution">
    <text evidence="2">The sequence shown here is derived from an EMBL/GenBank/DDBJ whole genome shotgun (WGS) entry which is preliminary data.</text>
</comment>
<accession>A0ABQ0G7M9</accession>
<feature type="compositionally biased region" description="Polar residues" evidence="1">
    <location>
        <begin position="136"/>
        <end position="146"/>
    </location>
</feature>
<dbReference type="RefSeq" id="XP_070915491.1">
    <property type="nucleotide sequence ID" value="XM_071059390.1"/>
</dbReference>
<reference evidence="2 3" key="1">
    <citation type="submission" date="2024-09" db="EMBL/GenBank/DDBJ databases">
        <title>Itraconazole resistance in Madurella fahalii resulting from another homologue of gene encoding cytochrome P450 14-alpha sterol demethylase (CYP51).</title>
        <authorList>
            <person name="Yoshioka I."/>
            <person name="Fahal A.H."/>
            <person name="Kaneko S."/>
            <person name="Yaguchi T."/>
        </authorList>
    </citation>
    <scope>NUCLEOTIDE SEQUENCE [LARGE SCALE GENOMIC DNA]</scope>
    <source>
        <strain evidence="2 3">IFM 68171</strain>
    </source>
</reference>